<keyword evidence="2" id="KW-1185">Reference proteome</keyword>
<proteinExistence type="predicted"/>
<dbReference type="EMBL" id="KY249644">
    <property type="protein sequence ID" value="ARB05743.1"/>
    <property type="molecule type" value="Genomic_DNA"/>
</dbReference>
<sequence length="129" mass="14239">MELKPHFMISESDGGLYDTRPEGWSRNPPLRPEFSRHFSRIETVAQFKATLRAGGFAWPGAYTLFLITSDGGALCFDCARKESRLIIDSIRGGHSDGWKVQGCAPADDVGAVSCDHCGQWISEEESDND</sequence>
<evidence type="ECO:0000313" key="1">
    <source>
        <dbReference type="EMBL" id="ARB05743.1"/>
    </source>
</evidence>
<evidence type="ECO:0000313" key="2">
    <source>
        <dbReference type="Proteomes" id="UP000225878"/>
    </source>
</evidence>
<name>A0A1V0DX67_9CAUD</name>
<organism evidence="1">
    <name type="scientific">Synechococcus virus S-ESS1</name>
    <dbReference type="NCBI Taxonomy" id="1964565"/>
    <lineage>
        <taxon>Viruses</taxon>
        <taxon>Duplodnaviria</taxon>
        <taxon>Heunggongvirae</taxon>
        <taxon>Uroviricota</taxon>
        <taxon>Caudoviricetes</taxon>
        <taxon>Casjensviridae</taxon>
        <taxon>Sessunavirus</taxon>
        <taxon>Sessunavirus SESS1</taxon>
    </lineage>
</organism>
<protein>
    <submittedName>
        <fullName evidence="1">Uncharacterized protein</fullName>
    </submittedName>
</protein>
<dbReference type="KEGG" id="vg:62679278"/>
<reference evidence="1" key="1">
    <citation type="submission" date="2016-11" db="EMBL/GenBank/DDBJ databases">
        <title>The complete genome sequence of Cyanosiphovirus S-ESS1.</title>
        <authorList>
            <person name="Han Y."/>
        </authorList>
    </citation>
    <scope>NUCLEOTIDE SEQUENCE [LARGE SCALE GENOMIC DNA]</scope>
</reference>
<accession>A0A1V0DX67</accession>
<dbReference type="RefSeq" id="YP_009997133.1">
    <property type="nucleotide sequence ID" value="NC_052968.1"/>
</dbReference>
<dbReference type="Proteomes" id="UP000225878">
    <property type="component" value="Segment"/>
</dbReference>
<dbReference type="GeneID" id="62679278"/>